<gene>
    <name evidence="1" type="primary">17</name>
    <name evidence="1" type="ORF">SEA_LUCHADOR_17</name>
</gene>
<evidence type="ECO:0000313" key="1">
    <source>
        <dbReference type="EMBL" id="AKF14182.1"/>
    </source>
</evidence>
<dbReference type="GeneID" id="26630067"/>
<sequence length="77" mass="8001">MAAVGNYEILTGTVNVPAEGEVVIAAPAGKKVLSIYTPNATVLRTYPNADGSAAVLKNPNFSNYNGIQYVVITAEMG</sequence>
<dbReference type="EMBL" id="KR080193">
    <property type="protein sequence ID" value="AKF14182.1"/>
    <property type="molecule type" value="Genomic_DNA"/>
</dbReference>
<dbReference type="Proteomes" id="UP000207763">
    <property type="component" value="Segment"/>
</dbReference>
<organism evidence="1 2">
    <name type="scientific">Mycobacterium phage Luchador</name>
    <dbReference type="NCBI Taxonomy" id="1647300"/>
    <lineage>
        <taxon>Viruses</taxon>
        <taxon>Duplodnaviria</taxon>
        <taxon>Heunggongvirae</taxon>
        <taxon>Uroviricota</taxon>
        <taxon>Caudoviricetes</taxon>
        <taxon>Luchadorvirus</taxon>
        <taxon>Luchadorvirus luchador</taxon>
        <taxon>Lucadorvirus luchador</taxon>
    </lineage>
</organism>
<keyword evidence="2" id="KW-1185">Reference proteome</keyword>
<accession>A0A0F6SJG6</accession>
<name>A0A0F6SJG6_9CAUD</name>
<dbReference type="RefSeq" id="YP_009203076.1">
    <property type="nucleotide sequence ID" value="NC_028849.1"/>
</dbReference>
<protein>
    <submittedName>
        <fullName evidence="1">Uncharacterized protein</fullName>
    </submittedName>
</protein>
<reference evidence="1 2" key="1">
    <citation type="journal article" date="2015" name="Genome Announc.">
        <title>Genome Sequences of Mycobacteriophages Luchador and Nerujay.</title>
        <authorList>
            <person name="Pope W.H."/>
            <person name="Ahmed T."/>
            <person name="Drobitch M.K."/>
            <person name="Early D.R."/>
            <person name="Eljamri S."/>
            <person name="Kasturiarachi N.S."/>
            <person name="Klonicki E.F."/>
            <person name="Manjooran D.T."/>
            <person name="Ni Chochlain A.N."/>
            <person name="Puglionesi A.O."/>
            <person name="Rajakumar V."/>
            <person name="Shindle K.A."/>
            <person name="Tran M.T."/>
            <person name="Brown B.R."/>
            <person name="Churilla B.M."/>
            <person name="Cohen K.L."/>
            <person name="Wilkes K.E."/>
            <person name="Grubb S.R."/>
            <person name="Warner M.H."/>
            <person name="Bowman C.A."/>
            <person name="Russell D.A."/>
            <person name="Hatfull G.F."/>
        </authorList>
    </citation>
    <scope>NUCLEOTIDE SEQUENCE [LARGE SCALE GENOMIC DNA]</scope>
</reference>
<dbReference type="KEGG" id="vg:26630067"/>
<evidence type="ECO:0000313" key="2">
    <source>
        <dbReference type="Proteomes" id="UP000207763"/>
    </source>
</evidence>
<proteinExistence type="predicted"/>